<evidence type="ECO:0000313" key="8">
    <source>
        <dbReference type="Proteomes" id="UP001159363"/>
    </source>
</evidence>
<dbReference type="PANTHER" id="PTHR46600">
    <property type="entry name" value="THAP DOMAIN-CONTAINING"/>
    <property type="match status" value="1"/>
</dbReference>
<feature type="domain" description="THAP-type" evidence="6">
    <location>
        <begin position="1"/>
        <end position="87"/>
    </location>
</feature>
<keyword evidence="3" id="KW-0862">Zinc</keyword>
<dbReference type="InterPro" id="IPR026516">
    <property type="entry name" value="THAP1/10"/>
</dbReference>
<dbReference type="InterPro" id="IPR038441">
    <property type="entry name" value="THAP_Znf_sf"/>
</dbReference>
<keyword evidence="4 5" id="KW-0238">DNA-binding</keyword>
<organism evidence="7 8">
    <name type="scientific">Dryococelus australis</name>
    <dbReference type="NCBI Taxonomy" id="614101"/>
    <lineage>
        <taxon>Eukaryota</taxon>
        <taxon>Metazoa</taxon>
        <taxon>Ecdysozoa</taxon>
        <taxon>Arthropoda</taxon>
        <taxon>Hexapoda</taxon>
        <taxon>Insecta</taxon>
        <taxon>Pterygota</taxon>
        <taxon>Neoptera</taxon>
        <taxon>Polyneoptera</taxon>
        <taxon>Phasmatodea</taxon>
        <taxon>Verophasmatodea</taxon>
        <taxon>Anareolatae</taxon>
        <taxon>Phasmatidae</taxon>
        <taxon>Eurycanthinae</taxon>
        <taxon>Dryococelus</taxon>
    </lineage>
</organism>
<dbReference type="InterPro" id="IPR006612">
    <property type="entry name" value="THAP_Znf"/>
</dbReference>
<protein>
    <recommendedName>
        <fullName evidence="6">THAP-type domain-containing protein</fullName>
    </recommendedName>
</protein>
<dbReference type="Gene3D" id="6.20.210.20">
    <property type="entry name" value="THAP domain"/>
    <property type="match status" value="1"/>
</dbReference>
<reference evidence="7 8" key="1">
    <citation type="submission" date="2023-02" db="EMBL/GenBank/DDBJ databases">
        <title>LHISI_Scaffold_Assembly.</title>
        <authorList>
            <person name="Stuart O.P."/>
            <person name="Cleave R."/>
            <person name="Magrath M.J.L."/>
            <person name="Mikheyev A.S."/>
        </authorList>
    </citation>
    <scope>NUCLEOTIDE SEQUENCE [LARGE SCALE GENOMIC DNA]</scope>
    <source>
        <strain evidence="7">Daus_M_001</strain>
        <tissue evidence="7">Leg muscle</tissue>
    </source>
</reference>
<proteinExistence type="predicted"/>
<comment type="caution">
    <text evidence="7">The sequence shown here is derived from an EMBL/GenBank/DDBJ whole genome shotgun (WGS) entry which is preliminary data.</text>
</comment>
<keyword evidence="8" id="KW-1185">Reference proteome</keyword>
<name>A0ABQ9I512_9NEOP</name>
<evidence type="ECO:0000256" key="2">
    <source>
        <dbReference type="ARBA" id="ARBA00022771"/>
    </source>
</evidence>
<dbReference type="EMBL" id="JARBHB010000002">
    <property type="protein sequence ID" value="KAJ8891738.1"/>
    <property type="molecule type" value="Genomic_DNA"/>
</dbReference>
<evidence type="ECO:0000256" key="3">
    <source>
        <dbReference type="ARBA" id="ARBA00022833"/>
    </source>
</evidence>
<evidence type="ECO:0000256" key="4">
    <source>
        <dbReference type="ARBA" id="ARBA00023125"/>
    </source>
</evidence>
<dbReference type="Pfam" id="PF05485">
    <property type="entry name" value="THAP"/>
    <property type="match status" value="1"/>
</dbReference>
<sequence>MPFRCCVLKWRGNYDDGPKVSGFGFPKDTNLKQEWIAAIHGQDLQPADNSKVCELHFQSGDILRVMECYNEKTGNKLSVDLAIPKIRDNATPSMPPSMPLLSQHQEQSDKHVVLMIDEIHLKSYLDFRDGSILGASFNCELAATPAYVFMIQSIAYRYKDAVHILPVKKLWRKFFQESSRNFSLMSLILKHCEKTFNLEFGNLIKYADTLTEKALFPTSLERQNVKLVLQIFNSALAEELEIPGTNYSLRYTDAFEDRFGRYRQVAGSRYHISIVQLHESEMKLRIQSFLLPVLNSSEHGRLPVSPIEKVDFDDSLTENDSTCIFRDKIPVREKDLASLKDSLPCLAYVAGYCAHSVLKKLSCSHCRDSLLIDRGLEVEGNLVLIKSLDRGGLKYPSNITLIVVCYDYVIISKLLCSDNEGDIFKLGNQRKAACSILLEVVNNRAEQRMISVTGTQIYSKGSSWGTDLAVRVGGLPAVTSRDCETAFISRECCANTHAARLAAPTRKACSVSVVTLCCAN</sequence>
<gene>
    <name evidence="7" type="ORF">PR048_004273</name>
</gene>
<dbReference type="SUPFAM" id="SSF57716">
    <property type="entry name" value="Glucocorticoid receptor-like (DNA-binding domain)"/>
    <property type="match status" value="1"/>
</dbReference>
<accession>A0ABQ9I512</accession>
<keyword evidence="2 5" id="KW-0863">Zinc-finger</keyword>
<evidence type="ECO:0000313" key="7">
    <source>
        <dbReference type="EMBL" id="KAJ8891738.1"/>
    </source>
</evidence>
<evidence type="ECO:0000256" key="5">
    <source>
        <dbReference type="PROSITE-ProRule" id="PRU00309"/>
    </source>
</evidence>
<dbReference type="PROSITE" id="PS50950">
    <property type="entry name" value="ZF_THAP"/>
    <property type="match status" value="1"/>
</dbReference>
<evidence type="ECO:0000259" key="6">
    <source>
        <dbReference type="PROSITE" id="PS50950"/>
    </source>
</evidence>
<dbReference type="PANTHER" id="PTHR46600:SF11">
    <property type="entry name" value="THAP DOMAIN-CONTAINING PROTEIN 10"/>
    <property type="match status" value="1"/>
</dbReference>
<keyword evidence="1" id="KW-0479">Metal-binding</keyword>
<evidence type="ECO:0000256" key="1">
    <source>
        <dbReference type="ARBA" id="ARBA00022723"/>
    </source>
</evidence>
<dbReference type="Proteomes" id="UP001159363">
    <property type="component" value="Chromosome 2"/>
</dbReference>